<dbReference type="InterPro" id="IPR035169">
    <property type="entry name" value="DUF5318"/>
</dbReference>
<sequence>CPICELGEVYYVTYVFGPRLPAHGRCISTKGELQRLDDRKTQLSAYVIEVCPDCGWNHLVRIASLGGNKF</sequence>
<gene>
    <name evidence="1" type="ORF">METZ01_LOCUS314910</name>
</gene>
<dbReference type="AlphaFoldDB" id="A0A382NLT0"/>
<dbReference type="EMBL" id="UINC01101331">
    <property type="protein sequence ID" value="SVC62056.1"/>
    <property type="molecule type" value="Genomic_DNA"/>
</dbReference>
<dbReference type="Pfam" id="PF17249">
    <property type="entry name" value="DUF5318"/>
    <property type="match status" value="1"/>
</dbReference>
<proteinExistence type="predicted"/>
<accession>A0A382NLT0</accession>
<protein>
    <submittedName>
        <fullName evidence="1">Uncharacterized protein</fullName>
    </submittedName>
</protein>
<name>A0A382NLT0_9ZZZZ</name>
<feature type="non-terminal residue" evidence="1">
    <location>
        <position position="1"/>
    </location>
</feature>
<reference evidence="1" key="1">
    <citation type="submission" date="2018-05" db="EMBL/GenBank/DDBJ databases">
        <authorList>
            <person name="Lanie J.A."/>
            <person name="Ng W.-L."/>
            <person name="Kazmierczak K.M."/>
            <person name="Andrzejewski T.M."/>
            <person name="Davidsen T.M."/>
            <person name="Wayne K.J."/>
            <person name="Tettelin H."/>
            <person name="Glass J.I."/>
            <person name="Rusch D."/>
            <person name="Podicherti R."/>
            <person name="Tsui H.-C.T."/>
            <person name="Winkler M.E."/>
        </authorList>
    </citation>
    <scope>NUCLEOTIDE SEQUENCE</scope>
</reference>
<organism evidence="1">
    <name type="scientific">marine metagenome</name>
    <dbReference type="NCBI Taxonomy" id="408172"/>
    <lineage>
        <taxon>unclassified sequences</taxon>
        <taxon>metagenomes</taxon>
        <taxon>ecological metagenomes</taxon>
    </lineage>
</organism>
<evidence type="ECO:0000313" key="1">
    <source>
        <dbReference type="EMBL" id="SVC62056.1"/>
    </source>
</evidence>